<evidence type="ECO:0000256" key="4">
    <source>
        <dbReference type="ARBA" id="ARBA00019062"/>
    </source>
</evidence>
<feature type="compositionally biased region" description="Polar residues" evidence="8">
    <location>
        <begin position="621"/>
        <end position="636"/>
    </location>
</feature>
<sequence length="655" mass="73523">MTTKKKRSVHTSNDSWVVIAADSALDKTKIHDGDPTFIRLRNPATGAASQYLFSSGDVRLYEVKAFVEDFHSWFIDQTVQRDGRLLYVTPMDPLFMLLPYLQSSAVEGKFQPLQQMVMDEDYPGCTRLLKCSQALDTLHHVADEKVVGSQKFHRYSQEKTVDWLKKKVLNTVSALKKSDISVGGGVKSTTYVRVKQETDVTEEDYLRYAHGLISEYISEELSKDLHKHLQLPEISSPKEVEPPSKKRKLSDIPVEAEEDYTKFNRADFARKPPKKMTAAQKTLAKVDKTGMKSMSSFFSPKVKQEKKLKFISSSCRQLCNTCVFVSANTTDLQRRSNSFTLPLTVTESRKTHCSHTHHYLSFIIATTGMLCESRLWHMIFCPKSECVDPPTCHSVTTPKTPPLTSNQSTQIQVPVHCSSSNSSRELRSQHGESQPLSTAPLDCRNLSPHVGIPGRAPSPGTEAFLVPSNCHSICQHYNDLYIAGGQVLPLSPGLGNLEGSSSQDLHPGPFLLSKDVPPPSLLPPLLPEYRSSRRWREGSVRERLSLLQDGRPLSNSELNGYLEKKVLELYTEYMTEGNIMESELEQVMLQLSREHNLETGQVKEILLSCLLRATSSQQSSEISTPLLQISTQTRSNAQREQAGEAEREKDHDGKL</sequence>
<dbReference type="Pfam" id="PF17745">
    <property type="entry name" value="Ydr279_N"/>
    <property type="match status" value="1"/>
</dbReference>
<evidence type="ECO:0000313" key="11">
    <source>
        <dbReference type="EMBL" id="KAG7331581.1"/>
    </source>
</evidence>
<evidence type="ECO:0000313" key="12">
    <source>
        <dbReference type="Proteomes" id="UP000824219"/>
    </source>
</evidence>
<evidence type="ECO:0000259" key="10">
    <source>
        <dbReference type="Pfam" id="PF17745"/>
    </source>
</evidence>
<dbReference type="Pfam" id="PF09468">
    <property type="entry name" value="RNase_H2-Ydr279"/>
    <property type="match status" value="1"/>
</dbReference>
<dbReference type="PANTHER" id="PTHR13383">
    <property type="entry name" value="RIBONUCLEASE H2 SUBUNIT B"/>
    <property type="match status" value="1"/>
</dbReference>
<proteinExistence type="inferred from homology"/>
<evidence type="ECO:0000256" key="8">
    <source>
        <dbReference type="SAM" id="MobiDB-lite"/>
    </source>
</evidence>
<dbReference type="PANTHER" id="PTHR13383:SF11">
    <property type="entry name" value="RIBONUCLEASE H2 SUBUNIT B"/>
    <property type="match status" value="1"/>
</dbReference>
<comment type="caution">
    <text evidence="11">The sequence shown here is derived from an EMBL/GenBank/DDBJ whole genome shotgun (WGS) entry which is preliminary data.</text>
</comment>
<evidence type="ECO:0000259" key="9">
    <source>
        <dbReference type="Pfam" id="PF09468"/>
    </source>
</evidence>
<feature type="domain" description="Ribonuclease H2 subunit B wHTH" evidence="9">
    <location>
        <begin position="95"/>
        <end position="225"/>
    </location>
</feature>
<dbReference type="FunFam" id="1.10.20.120:FF:000002">
    <property type="entry name" value="Ribonuclease H2 subunit B"/>
    <property type="match status" value="1"/>
</dbReference>
<dbReference type="FunFam" id="2.20.25.530:FF:000001">
    <property type="entry name" value="Ribonuclease H2 subunit B"/>
    <property type="match status" value="1"/>
</dbReference>
<feature type="compositionally biased region" description="Basic and acidic residues" evidence="8">
    <location>
        <begin position="641"/>
        <end position="655"/>
    </location>
</feature>
<dbReference type="GO" id="GO:0034121">
    <property type="term" value="P:regulation of toll-like receptor signaling pathway"/>
    <property type="evidence" value="ECO:0007669"/>
    <property type="project" value="InterPro"/>
</dbReference>
<comment type="subcellular location">
    <subcellularLocation>
        <location evidence="1">Nucleus</location>
    </subcellularLocation>
</comment>
<dbReference type="InterPro" id="IPR040456">
    <property type="entry name" value="RNase_H2_suB"/>
</dbReference>
<evidence type="ECO:0000256" key="5">
    <source>
        <dbReference type="ARBA" id="ARBA00023242"/>
    </source>
</evidence>
<keyword evidence="5" id="KW-0539">Nucleus</keyword>
<dbReference type="GO" id="GO:0005654">
    <property type="term" value="C:nucleoplasm"/>
    <property type="evidence" value="ECO:0007669"/>
    <property type="project" value="TreeGrafter"/>
</dbReference>
<name>A0A9D3SNR0_9TELE</name>
<dbReference type="InterPro" id="IPR027869">
    <property type="entry name" value="TASL"/>
</dbReference>
<dbReference type="Proteomes" id="UP000824219">
    <property type="component" value="Linkage Group LG06"/>
</dbReference>
<comment type="function">
    <text evidence="6">Non catalytic subunit of RNase H2, an endonuclease that specifically degrades the RNA of RNA:DNA hybrids. Participates in DNA replication, possibly by mediating the removal of lagging-strand Okazaki fragment RNA primers during DNA replication. Mediates the excision of single ribonucleotides from DNA:RNA duplexes.</text>
</comment>
<dbReference type="OrthoDB" id="29098at2759"/>
<gene>
    <name evidence="11" type="ORF">KOW79_005550</name>
</gene>
<evidence type="ECO:0000256" key="3">
    <source>
        <dbReference type="ARBA" id="ARBA00011277"/>
    </source>
</evidence>
<dbReference type="GO" id="GO:0032299">
    <property type="term" value="C:ribonuclease H2 complex"/>
    <property type="evidence" value="ECO:0007669"/>
    <property type="project" value="InterPro"/>
</dbReference>
<accession>A0A9D3SNR0</accession>
<evidence type="ECO:0000256" key="6">
    <source>
        <dbReference type="ARBA" id="ARBA00024778"/>
    </source>
</evidence>
<evidence type="ECO:0000256" key="2">
    <source>
        <dbReference type="ARBA" id="ARBA00009823"/>
    </source>
</evidence>
<dbReference type="CDD" id="cd09270">
    <property type="entry name" value="RNase_H2-B"/>
    <property type="match status" value="1"/>
</dbReference>
<evidence type="ECO:0000256" key="7">
    <source>
        <dbReference type="ARBA" id="ARBA00033464"/>
    </source>
</evidence>
<organism evidence="11 12">
    <name type="scientific">Hemibagrus wyckioides</name>
    <dbReference type="NCBI Taxonomy" id="337641"/>
    <lineage>
        <taxon>Eukaryota</taxon>
        <taxon>Metazoa</taxon>
        <taxon>Chordata</taxon>
        <taxon>Craniata</taxon>
        <taxon>Vertebrata</taxon>
        <taxon>Euteleostomi</taxon>
        <taxon>Actinopterygii</taxon>
        <taxon>Neopterygii</taxon>
        <taxon>Teleostei</taxon>
        <taxon>Ostariophysi</taxon>
        <taxon>Siluriformes</taxon>
        <taxon>Bagridae</taxon>
        <taxon>Hemibagrus</taxon>
    </lineage>
</organism>
<dbReference type="EMBL" id="JAHKSW010000006">
    <property type="protein sequence ID" value="KAG7331581.1"/>
    <property type="molecule type" value="Genomic_DNA"/>
</dbReference>
<reference evidence="11 12" key="1">
    <citation type="submission" date="2021-06" db="EMBL/GenBank/DDBJ databases">
        <title>Chromosome-level genome assembly of the red-tail catfish (Hemibagrus wyckioides).</title>
        <authorList>
            <person name="Shao F."/>
        </authorList>
    </citation>
    <scope>NUCLEOTIDE SEQUENCE [LARGE SCALE GENOMIC DNA]</scope>
    <source>
        <strain evidence="11">EC202008001</strain>
        <tissue evidence="11">Blood</tissue>
    </source>
</reference>
<comment type="subunit">
    <text evidence="3">The RNase H2 complex is a heterotrimer composed of the catalytic subunit RNASEH2A and the non-catalytic subunits RNASEH2B and RNASEH2C.</text>
</comment>
<evidence type="ECO:0000256" key="1">
    <source>
        <dbReference type="ARBA" id="ARBA00004123"/>
    </source>
</evidence>
<dbReference type="GO" id="GO:0006401">
    <property type="term" value="P:RNA catabolic process"/>
    <property type="evidence" value="ECO:0007669"/>
    <property type="project" value="TreeGrafter"/>
</dbReference>
<dbReference type="AlphaFoldDB" id="A0A9D3SNR0"/>
<dbReference type="Gene3D" id="2.20.25.530">
    <property type="match status" value="1"/>
</dbReference>
<feature type="region of interest" description="Disordered" evidence="8">
    <location>
        <begin position="421"/>
        <end position="441"/>
    </location>
</feature>
<comment type="similarity">
    <text evidence="2">Belongs to the RNase H2 subunit B family.</text>
</comment>
<keyword evidence="12" id="KW-1185">Reference proteome</keyword>
<dbReference type="Gene3D" id="1.10.20.120">
    <property type="match status" value="1"/>
</dbReference>
<feature type="domain" description="Rnh202 triple barrel" evidence="10">
    <location>
        <begin position="30"/>
        <end position="92"/>
    </location>
</feature>
<protein>
    <recommendedName>
        <fullName evidence="4">Ribonuclease H2 subunit B</fullName>
    </recommendedName>
    <alternativeName>
        <fullName evidence="7">Ribonuclease HI subunit B</fullName>
    </alternativeName>
</protein>
<dbReference type="Pfam" id="PF15133">
    <property type="entry name" value="TASL"/>
    <property type="match status" value="1"/>
</dbReference>
<dbReference type="InterPro" id="IPR041195">
    <property type="entry name" value="Rnh202_N"/>
</dbReference>
<dbReference type="InterPro" id="IPR019024">
    <property type="entry name" value="RNase_H2_suB_wHTH"/>
</dbReference>
<feature type="region of interest" description="Disordered" evidence="8">
    <location>
        <begin position="621"/>
        <end position="655"/>
    </location>
</feature>